<dbReference type="EMBL" id="NJET01000154">
    <property type="protein sequence ID" value="PHH60301.1"/>
    <property type="molecule type" value="Genomic_DNA"/>
</dbReference>
<comment type="caution">
    <text evidence="1">The sequence shown here is derived from an EMBL/GenBank/DDBJ whole genome shotgun (WGS) entry which is preliminary data.</text>
</comment>
<organism evidence="1 2">
    <name type="scientific">Ophiocordyceps australis</name>
    <dbReference type="NCBI Taxonomy" id="1399860"/>
    <lineage>
        <taxon>Eukaryota</taxon>
        <taxon>Fungi</taxon>
        <taxon>Dikarya</taxon>
        <taxon>Ascomycota</taxon>
        <taxon>Pezizomycotina</taxon>
        <taxon>Sordariomycetes</taxon>
        <taxon>Hypocreomycetidae</taxon>
        <taxon>Hypocreales</taxon>
        <taxon>Ophiocordycipitaceae</taxon>
        <taxon>Ophiocordyceps</taxon>
    </lineage>
</organism>
<dbReference type="AlphaFoldDB" id="A0A2C5Y099"/>
<evidence type="ECO:0000313" key="1">
    <source>
        <dbReference type="EMBL" id="PHH60301.1"/>
    </source>
</evidence>
<reference evidence="1 2" key="1">
    <citation type="submission" date="2017-06" db="EMBL/GenBank/DDBJ databases">
        <title>Ant-infecting Ophiocordyceps genomes reveal a high diversity of potential behavioral manipulation genes and a possible major role for enterotoxins.</title>
        <authorList>
            <person name="De Bekker C."/>
            <person name="Evans H.C."/>
            <person name="Brachmann A."/>
            <person name="Hughes D.P."/>
        </authorList>
    </citation>
    <scope>NUCLEOTIDE SEQUENCE [LARGE SCALE GENOMIC DNA]</scope>
    <source>
        <strain evidence="1 2">Map64</strain>
    </source>
</reference>
<accession>A0A2C5Y099</accession>
<dbReference type="OrthoDB" id="5207784at2759"/>
<dbReference type="Proteomes" id="UP000226192">
    <property type="component" value="Unassembled WGS sequence"/>
</dbReference>
<evidence type="ECO:0000313" key="2">
    <source>
        <dbReference type="Proteomes" id="UP000226192"/>
    </source>
</evidence>
<sequence>MDQLPSYSDSRGPSACQLSDNAARDKSQLLPPAMLYLAGRFIHSSKPQAPPLYELSHSVGFLGDTDRLVRIERLQHSVRHHSGAPHVSTRPRHLYNLEHPTMFASLTVQFVADKTSRQSLCSFGIVRFRPTRLSSSTGHRVHRIARGPDRQFICRDILFTAMPAKGDAVTIEWFDSCNLLIARETDSGELRSLFVSAELEASTRDALVSAWVLRIWMEQASNRSKWDKRIDEAKRIVMP</sequence>
<proteinExistence type="predicted"/>
<dbReference type="STRING" id="1399860.A0A2C5Y099"/>
<name>A0A2C5Y099_9HYPO</name>
<keyword evidence="2" id="KW-1185">Reference proteome</keyword>
<gene>
    <name evidence="1" type="ORF">CDD81_1891</name>
</gene>
<protein>
    <submittedName>
        <fullName evidence="1">Uncharacterized protein</fullName>
    </submittedName>
</protein>